<evidence type="ECO:0000256" key="1">
    <source>
        <dbReference type="ARBA" id="ARBA00023054"/>
    </source>
</evidence>
<accession>A0A9P0D410</accession>
<evidence type="ECO:0000259" key="3">
    <source>
        <dbReference type="Pfam" id="PF13863"/>
    </source>
</evidence>
<dbReference type="PANTHER" id="PTHR21683">
    <property type="entry name" value="COILED-COIL DOMAIN-CONTAINING PROTEIN 42 LIKE-2-LIKE-RELATED"/>
    <property type="match status" value="1"/>
</dbReference>
<gene>
    <name evidence="4" type="ORF">PSYICH_LOCUS12420</name>
</gene>
<dbReference type="PANTHER" id="PTHR21683:SF2">
    <property type="entry name" value="COILED-COIL DOMAIN-CONTAINING PROTEIN 42 LIKE-2-LIKE"/>
    <property type="match status" value="1"/>
</dbReference>
<proteinExistence type="predicted"/>
<protein>
    <recommendedName>
        <fullName evidence="3">DUF4200 domain-containing protein</fullName>
    </recommendedName>
</protein>
<organism evidence="4 5">
    <name type="scientific">Psylliodes chrysocephalus</name>
    <dbReference type="NCBI Taxonomy" id="3402493"/>
    <lineage>
        <taxon>Eukaryota</taxon>
        <taxon>Metazoa</taxon>
        <taxon>Ecdysozoa</taxon>
        <taxon>Arthropoda</taxon>
        <taxon>Hexapoda</taxon>
        <taxon>Insecta</taxon>
        <taxon>Pterygota</taxon>
        <taxon>Neoptera</taxon>
        <taxon>Endopterygota</taxon>
        <taxon>Coleoptera</taxon>
        <taxon>Polyphaga</taxon>
        <taxon>Cucujiformia</taxon>
        <taxon>Chrysomeloidea</taxon>
        <taxon>Chrysomelidae</taxon>
        <taxon>Galerucinae</taxon>
        <taxon>Alticini</taxon>
        <taxon>Psylliodes</taxon>
    </lineage>
</organism>
<evidence type="ECO:0000313" key="5">
    <source>
        <dbReference type="Proteomes" id="UP001153636"/>
    </source>
</evidence>
<dbReference type="Pfam" id="PF13863">
    <property type="entry name" value="DUF4200"/>
    <property type="match status" value="1"/>
</dbReference>
<feature type="coiled-coil region" evidence="2">
    <location>
        <begin position="78"/>
        <end position="105"/>
    </location>
</feature>
<dbReference type="InterPro" id="IPR025252">
    <property type="entry name" value="DUF4200"/>
</dbReference>
<name>A0A9P0D410_9CUCU</name>
<dbReference type="OrthoDB" id="10264298at2759"/>
<dbReference type="InterPro" id="IPR051147">
    <property type="entry name" value="CFAP_domain-containing"/>
</dbReference>
<reference evidence="4" key="1">
    <citation type="submission" date="2022-01" db="EMBL/GenBank/DDBJ databases">
        <authorList>
            <person name="King R."/>
        </authorList>
    </citation>
    <scope>NUCLEOTIDE SEQUENCE</scope>
</reference>
<feature type="domain" description="DUF4200" evidence="3">
    <location>
        <begin position="72"/>
        <end position="184"/>
    </location>
</feature>
<evidence type="ECO:0000256" key="2">
    <source>
        <dbReference type="SAM" id="Coils"/>
    </source>
</evidence>
<keyword evidence="5" id="KW-1185">Reference proteome</keyword>
<dbReference type="GO" id="GO:0005856">
    <property type="term" value="C:cytoskeleton"/>
    <property type="evidence" value="ECO:0007669"/>
    <property type="project" value="UniProtKB-ARBA"/>
</dbReference>
<dbReference type="EMBL" id="OV651818">
    <property type="protein sequence ID" value="CAH1111856.1"/>
    <property type="molecule type" value="Genomic_DNA"/>
</dbReference>
<keyword evidence="1 2" id="KW-0175">Coiled coil</keyword>
<sequence length="364" mass="43383">MQHMEEEAKNVIKSLKPIERLFPKKPPYLFCGEYLASKQFTRELPKKLPRKNFNFDNLAERSVATNYHFVLKEYFKIEDELQKTRAEAADKRQSMDQQWKELEEKELELRNTFIEFDEFVEQNKLKRERGAKKIEELLIRTAKKSEELEKLQKEYDQIVALRSALDIANKNVCIFEKFLFEVAKRDKVNFGTIDRIFSRYTALVKARQDLTDRYKNYMDELEIIKKTTDKIIFEKYIQIEGMHNTITDLQRRLETSKIKARNAEKFVQQVFLAGQKKVQETEYAKQSCWQIYEHICQRKNRKPIYKDDPEKQLDVIKKCLRKLGLVNRMVEALNDEDWTPPTERESSGDSIVANVVTRILSSRK</sequence>
<feature type="coiled-coil region" evidence="2">
    <location>
        <begin position="131"/>
        <end position="161"/>
    </location>
</feature>
<dbReference type="AlphaFoldDB" id="A0A9P0D410"/>
<evidence type="ECO:0000313" key="4">
    <source>
        <dbReference type="EMBL" id="CAH1111856.1"/>
    </source>
</evidence>
<dbReference type="Proteomes" id="UP001153636">
    <property type="component" value="Chromosome 6"/>
</dbReference>